<dbReference type="PRINTS" id="PR01438">
    <property type="entry name" value="UNVRSLSTRESS"/>
</dbReference>
<reference evidence="3" key="1">
    <citation type="submission" date="2020-01" db="EMBL/GenBank/DDBJ databases">
        <authorList>
            <person name="Rat A."/>
        </authorList>
    </citation>
    <scope>NUCLEOTIDE SEQUENCE</scope>
    <source>
        <strain evidence="3">LMG 31228</strain>
    </source>
</reference>
<dbReference type="CDD" id="cd00293">
    <property type="entry name" value="USP-like"/>
    <property type="match status" value="1"/>
</dbReference>
<evidence type="ECO:0000313" key="4">
    <source>
        <dbReference type="Proteomes" id="UP001138709"/>
    </source>
</evidence>
<dbReference type="Pfam" id="PF00582">
    <property type="entry name" value="Usp"/>
    <property type="match status" value="2"/>
</dbReference>
<feature type="domain" description="UspA" evidence="2">
    <location>
        <begin position="4"/>
        <end position="112"/>
    </location>
</feature>
<gene>
    <name evidence="3" type="ORF">GXW74_24840</name>
</gene>
<dbReference type="AlphaFoldDB" id="A0A9X9XJ42"/>
<feature type="domain" description="UspA" evidence="2">
    <location>
        <begin position="157"/>
        <end position="279"/>
    </location>
</feature>
<comment type="caution">
    <text evidence="3">The sequence shown here is derived from an EMBL/GenBank/DDBJ whole genome shotgun (WGS) entry which is preliminary data.</text>
</comment>
<sequence>MALKSILVHLDGTDAAKSRLRLAVDLARRHRAHLIGLYVVDVMLPIMAAADAASGAVLADLLERMRTDALEEASGVEAAFREALRRDDLAGEWRCVEGAAPELVALHARYADLAMLGQANPDDGQPSASAIVEATLFGSGRPVLVIPYAGTFETLGRRVVVGWNASRESARAVNDALPLLAGAASVVVTAVNPRLGLEGHGEEPGADIALHLARHGLKVEVEHTLAPEIDAGDLLLNRMAELSADLLVVGAYGHSRLRETILGGVTRTLLKQMTVPVLMSH</sequence>
<dbReference type="Gene3D" id="3.40.50.12370">
    <property type="match status" value="1"/>
</dbReference>
<accession>A0A9X9XJ42</accession>
<organism evidence="3 4">
    <name type="scientific">Neoroseomonas eburnea</name>
    <dbReference type="NCBI Taxonomy" id="1346889"/>
    <lineage>
        <taxon>Bacteria</taxon>
        <taxon>Pseudomonadati</taxon>
        <taxon>Pseudomonadota</taxon>
        <taxon>Alphaproteobacteria</taxon>
        <taxon>Acetobacterales</taxon>
        <taxon>Acetobacteraceae</taxon>
        <taxon>Neoroseomonas</taxon>
    </lineage>
</organism>
<dbReference type="Proteomes" id="UP001138709">
    <property type="component" value="Unassembled WGS sequence"/>
</dbReference>
<evidence type="ECO:0000313" key="3">
    <source>
        <dbReference type="EMBL" id="MBR0683728.1"/>
    </source>
</evidence>
<name>A0A9X9XJ42_9PROT</name>
<dbReference type="PANTHER" id="PTHR46268:SF15">
    <property type="entry name" value="UNIVERSAL STRESS PROTEIN HP_0031"/>
    <property type="match status" value="1"/>
</dbReference>
<keyword evidence="4" id="KW-1185">Reference proteome</keyword>
<dbReference type="EMBL" id="JAAEDL010000039">
    <property type="protein sequence ID" value="MBR0683728.1"/>
    <property type="molecule type" value="Genomic_DNA"/>
</dbReference>
<proteinExistence type="inferred from homology"/>
<dbReference type="InterPro" id="IPR006015">
    <property type="entry name" value="Universal_stress_UspA"/>
</dbReference>
<reference evidence="3" key="2">
    <citation type="journal article" date="2021" name="Syst. Appl. Microbiol.">
        <title>Roseomonas hellenica sp. nov., isolated from roots of wild-growing Alkanna tinctoria.</title>
        <authorList>
            <person name="Rat A."/>
            <person name="Naranjo H.D."/>
            <person name="Lebbe L."/>
            <person name="Cnockaert M."/>
            <person name="Krigas N."/>
            <person name="Grigoriadou K."/>
            <person name="Maloupa E."/>
            <person name="Willems A."/>
        </authorList>
    </citation>
    <scope>NUCLEOTIDE SEQUENCE</scope>
    <source>
        <strain evidence="3">LMG 31228</strain>
    </source>
</reference>
<comment type="similarity">
    <text evidence="1">Belongs to the universal stress protein A family.</text>
</comment>
<evidence type="ECO:0000256" key="1">
    <source>
        <dbReference type="ARBA" id="ARBA00008791"/>
    </source>
</evidence>
<dbReference type="SUPFAM" id="SSF52402">
    <property type="entry name" value="Adenine nucleotide alpha hydrolases-like"/>
    <property type="match status" value="2"/>
</dbReference>
<protein>
    <submittedName>
        <fullName evidence="3">Universal stress protein</fullName>
    </submittedName>
</protein>
<dbReference type="InterPro" id="IPR006016">
    <property type="entry name" value="UspA"/>
</dbReference>
<evidence type="ECO:0000259" key="2">
    <source>
        <dbReference type="Pfam" id="PF00582"/>
    </source>
</evidence>
<dbReference type="RefSeq" id="WP_211849291.1">
    <property type="nucleotide sequence ID" value="NZ_JAAEDL010000039.1"/>
</dbReference>
<dbReference type="PANTHER" id="PTHR46268">
    <property type="entry name" value="STRESS RESPONSE PROTEIN NHAX"/>
    <property type="match status" value="1"/>
</dbReference>